<organism evidence="3 4">
    <name type="scientific">Dictyobacter alpinus</name>
    <dbReference type="NCBI Taxonomy" id="2014873"/>
    <lineage>
        <taxon>Bacteria</taxon>
        <taxon>Bacillati</taxon>
        <taxon>Chloroflexota</taxon>
        <taxon>Ktedonobacteria</taxon>
        <taxon>Ktedonobacterales</taxon>
        <taxon>Dictyobacteraceae</taxon>
        <taxon>Dictyobacter</taxon>
    </lineage>
</organism>
<evidence type="ECO:0000256" key="1">
    <source>
        <dbReference type="SAM" id="MobiDB-lite"/>
    </source>
</evidence>
<feature type="compositionally biased region" description="Basic and acidic residues" evidence="1">
    <location>
        <begin position="210"/>
        <end position="225"/>
    </location>
</feature>
<comment type="caution">
    <text evidence="3">The sequence shown here is derived from an EMBL/GenBank/DDBJ whole genome shotgun (WGS) entry which is preliminary data.</text>
</comment>
<feature type="region of interest" description="Disordered" evidence="1">
    <location>
        <begin position="210"/>
        <end position="254"/>
    </location>
</feature>
<evidence type="ECO:0000313" key="3">
    <source>
        <dbReference type="EMBL" id="GCE32205.1"/>
    </source>
</evidence>
<gene>
    <name evidence="3" type="ORF">KDA_76890</name>
</gene>
<evidence type="ECO:0000313" key="4">
    <source>
        <dbReference type="Proteomes" id="UP000287171"/>
    </source>
</evidence>
<name>A0A402BLF3_9CHLR</name>
<dbReference type="AlphaFoldDB" id="A0A402BLF3"/>
<feature type="domain" description="MobA/VirD2-like nuclease" evidence="2">
    <location>
        <begin position="84"/>
        <end position="146"/>
    </location>
</feature>
<sequence length="254" mass="30022">MIARGHYVAPSTRIGNQWHRFDRGTAGKRLSAHFRYIEYRARGKEESRDSRHLFTALAPGDEDNKTAAASIPRREALESIMSHTGQKVYFHQFILSCAESEQVSDGRTMVREVMRDFERERNMRLTWYAVEHTNTEHRHWHIVLAGSGEDRDTGERRDVLMAARDYQFLRETAHELSDHEFTHQIEHYYREDENQERQDMRELASLVLREDRPGQDHQERGEMTDHTGWTRIAARLANQGPKQDRDNREGDYDR</sequence>
<proteinExistence type="predicted"/>
<feature type="compositionally biased region" description="Basic and acidic residues" evidence="1">
    <location>
        <begin position="242"/>
        <end position="254"/>
    </location>
</feature>
<dbReference type="InterPro" id="IPR005094">
    <property type="entry name" value="Endonuclease_MobA/VirD2"/>
</dbReference>
<dbReference type="RefSeq" id="WP_126632194.1">
    <property type="nucleotide sequence ID" value="NZ_BIFT01000004.1"/>
</dbReference>
<protein>
    <recommendedName>
        <fullName evidence="2">MobA/VirD2-like nuclease domain-containing protein</fullName>
    </recommendedName>
</protein>
<dbReference type="Pfam" id="PF03432">
    <property type="entry name" value="Relaxase"/>
    <property type="match status" value="1"/>
</dbReference>
<dbReference type="EMBL" id="BIFT01000004">
    <property type="protein sequence ID" value="GCE32205.1"/>
    <property type="molecule type" value="Genomic_DNA"/>
</dbReference>
<accession>A0A402BLF3</accession>
<dbReference type="OrthoDB" id="9809969at2"/>
<reference evidence="4" key="1">
    <citation type="submission" date="2018-12" db="EMBL/GenBank/DDBJ databases">
        <title>Tengunoibacter tsumagoiensis gen. nov., sp. nov., Dictyobacter kobayashii sp. nov., D. alpinus sp. nov., and D. joshuensis sp. nov. and description of Dictyobacteraceae fam. nov. within the order Ktedonobacterales isolated from Tengu-no-mugimeshi.</title>
        <authorList>
            <person name="Wang C.M."/>
            <person name="Zheng Y."/>
            <person name="Sakai Y."/>
            <person name="Toyoda A."/>
            <person name="Minakuchi Y."/>
            <person name="Abe K."/>
            <person name="Yokota A."/>
            <person name="Yabe S."/>
        </authorList>
    </citation>
    <scope>NUCLEOTIDE SEQUENCE [LARGE SCALE GENOMIC DNA]</scope>
    <source>
        <strain evidence="4">Uno16</strain>
    </source>
</reference>
<keyword evidence="4" id="KW-1185">Reference proteome</keyword>
<evidence type="ECO:0000259" key="2">
    <source>
        <dbReference type="Pfam" id="PF03432"/>
    </source>
</evidence>
<dbReference type="Proteomes" id="UP000287171">
    <property type="component" value="Unassembled WGS sequence"/>
</dbReference>